<sequence>MANICGGRERDRVAADYRPSGPDEESGLQEPNSGTINSITSSSPTTSFMASAGSDGTNGGTKQGCFLEGQVLEAPNLRKFTFLEIQTATRNFRPNSFIGVGAFGCMYKAWVDEKTMNPITSGPGMAVAIMHGKEEWQKFLAVHLQSDIKLLGRFSHPNLVKLLGYCWEGKELFLVNEFMAQGSLEDHLFTVSGRCLPLSWEQRLKIAIGAARGLAFLHASEKKAMYRDLKASKILLDADYNAKLSDFGLAKLGSTGNSRMTIMPTRTHGYAAPEYVISGLLYEQSDVYGFGVMILEMLSGQLAKDPNRPKGQTNIIDWAKSLTDRRKLSHFMDPRLKGQYNSKQARQALHVALSCLARDPWSRPSMKVVLEALEQI</sequence>
<dbReference type="Gene3D" id="1.10.510.10">
    <property type="entry name" value="Transferase(Phosphotransferase) domain 1"/>
    <property type="match status" value="1"/>
</dbReference>
<dbReference type="STRING" id="4565.A0A3B6PG13"/>
<dbReference type="Gramene" id="TraesROB_scaffold_069436_01G000300.1">
    <property type="protein sequence ID" value="TraesROB_scaffold_069436_01G000300.1"/>
    <property type="gene ID" value="TraesROB_scaffold_069436_01G000300"/>
</dbReference>
<dbReference type="Gramene" id="TraesKAR6B01G0035120.2">
    <property type="protein sequence ID" value="cds.TraesKAR6B01G0035120.2"/>
    <property type="gene ID" value="TraesKAR6B01G0035120"/>
</dbReference>
<dbReference type="InterPro" id="IPR001245">
    <property type="entry name" value="Ser-Thr/Tyr_kinase_cat_dom"/>
</dbReference>
<feature type="domain" description="Protein kinase" evidence="2">
    <location>
        <begin position="92"/>
        <end position="376"/>
    </location>
</feature>
<proteinExistence type="predicted"/>
<dbReference type="EnsemblPlants" id="TraesCS6B02G069300.1">
    <property type="protein sequence ID" value="TraesCS6B02G069300.1"/>
    <property type="gene ID" value="TraesCS6B02G069300"/>
</dbReference>
<dbReference type="PANTHER" id="PTHR45621">
    <property type="entry name" value="OS01G0588500 PROTEIN-RELATED"/>
    <property type="match status" value="1"/>
</dbReference>
<evidence type="ECO:0000259" key="2">
    <source>
        <dbReference type="PROSITE" id="PS50011"/>
    </source>
</evidence>
<dbReference type="GO" id="GO:0005524">
    <property type="term" value="F:ATP binding"/>
    <property type="evidence" value="ECO:0007669"/>
    <property type="project" value="InterPro"/>
</dbReference>
<dbReference type="InterPro" id="IPR000719">
    <property type="entry name" value="Prot_kinase_dom"/>
</dbReference>
<dbReference type="Gene3D" id="3.30.200.20">
    <property type="entry name" value="Phosphorylase Kinase, domain 1"/>
    <property type="match status" value="1"/>
</dbReference>
<accession>A0A3B6PG13</accession>
<dbReference type="Gramene" id="TraesSYM6B03G03384110.1">
    <property type="protein sequence ID" value="TraesSYM6B03G03384110.1"/>
    <property type="gene ID" value="TraesSYM6B03G03384110"/>
</dbReference>
<dbReference type="Gramene" id="TraesARI6B03G03398930.1">
    <property type="protein sequence ID" value="TraesARI6B03G03398930.1"/>
    <property type="gene ID" value="TraesARI6B03G03398930"/>
</dbReference>
<dbReference type="InterPro" id="IPR050823">
    <property type="entry name" value="Plant_Ser_Thr_Prot_Kinase"/>
</dbReference>
<dbReference type="InterPro" id="IPR011009">
    <property type="entry name" value="Kinase-like_dom_sf"/>
</dbReference>
<dbReference type="Gramene" id="TraesSTA6B03G03432160.1">
    <property type="protein sequence ID" value="TraesSTA6B03G03432160.1"/>
    <property type="gene ID" value="TraesSTA6B03G03432160"/>
</dbReference>
<organism evidence="3">
    <name type="scientific">Triticum aestivum</name>
    <name type="common">Wheat</name>
    <dbReference type="NCBI Taxonomy" id="4565"/>
    <lineage>
        <taxon>Eukaryota</taxon>
        <taxon>Viridiplantae</taxon>
        <taxon>Streptophyta</taxon>
        <taxon>Embryophyta</taxon>
        <taxon>Tracheophyta</taxon>
        <taxon>Spermatophyta</taxon>
        <taxon>Magnoliopsida</taxon>
        <taxon>Liliopsida</taxon>
        <taxon>Poales</taxon>
        <taxon>Poaceae</taxon>
        <taxon>BOP clade</taxon>
        <taxon>Pooideae</taxon>
        <taxon>Triticodae</taxon>
        <taxon>Triticeae</taxon>
        <taxon>Triticinae</taxon>
        <taxon>Triticum</taxon>
    </lineage>
</organism>
<dbReference type="GO" id="GO:0004672">
    <property type="term" value="F:protein kinase activity"/>
    <property type="evidence" value="ECO:0007669"/>
    <property type="project" value="InterPro"/>
</dbReference>
<reference evidence="3" key="2">
    <citation type="submission" date="2018-10" db="UniProtKB">
        <authorList>
            <consortium name="EnsemblPlants"/>
        </authorList>
    </citation>
    <scope>IDENTIFICATION</scope>
</reference>
<dbReference type="SMR" id="A0A3B6PG13"/>
<evidence type="ECO:0000313" key="4">
    <source>
        <dbReference type="Proteomes" id="UP000019116"/>
    </source>
</evidence>
<dbReference type="Gramene" id="TraesCS6B02G069300.1">
    <property type="protein sequence ID" value="TraesCS6B02G069300.1"/>
    <property type="gene ID" value="TraesCS6B02G069300"/>
</dbReference>
<dbReference type="PaxDb" id="4565-Traes_6BS_4C1256D0E.1"/>
<dbReference type="Gramene" id="TraesCLE_scaffold_067803_01G000300.1">
    <property type="protein sequence ID" value="TraesCLE_scaffold_067803_01G000300.1"/>
    <property type="gene ID" value="TraesCLE_scaffold_067803_01G000300"/>
</dbReference>
<dbReference type="Gramene" id="TraesMAC6B03G03439830.1">
    <property type="protein sequence ID" value="TraesMAC6B03G03439830.1"/>
    <property type="gene ID" value="TraesMAC6B03G03439830"/>
</dbReference>
<dbReference type="OrthoDB" id="4062651at2759"/>
<gene>
    <name evidence="3" type="primary">LOC123135699</name>
</gene>
<dbReference type="FunFam" id="1.10.510.10:FF:000095">
    <property type="entry name" value="protein STRUBBELIG-RECEPTOR FAMILY 8"/>
    <property type="match status" value="1"/>
</dbReference>
<dbReference type="RefSeq" id="XP_044410810.1">
    <property type="nucleotide sequence ID" value="XM_044554875.1"/>
</dbReference>
<dbReference type="Gramene" id="TraesPARA_EIv1.0_2010390.1">
    <property type="protein sequence ID" value="TraesPARA_EIv1.0_2010390.1.CDS"/>
    <property type="gene ID" value="TraesPARA_EIv1.0_2010390"/>
</dbReference>
<keyword evidence="4" id="KW-1185">Reference proteome</keyword>
<feature type="region of interest" description="Disordered" evidence="1">
    <location>
        <begin position="1"/>
        <end position="56"/>
    </location>
</feature>
<dbReference type="Gramene" id="TraesCS6B03G0162000.1">
    <property type="protein sequence ID" value="TraesCS6B03G0162000.1.CDS"/>
    <property type="gene ID" value="TraesCS6B03G0162000"/>
</dbReference>
<dbReference type="Gramene" id="TraesJUL6B03G03468140.1">
    <property type="protein sequence ID" value="TraesJUL6B03G03468140.1"/>
    <property type="gene ID" value="TraesJUL6B03G03468140"/>
</dbReference>
<dbReference type="PROSITE" id="PS50011">
    <property type="entry name" value="PROTEIN_KINASE_DOM"/>
    <property type="match status" value="1"/>
</dbReference>
<dbReference type="Gramene" id="TraesLDM6B03G03444680.1">
    <property type="protein sequence ID" value="TraesLDM6B03G03444680.1"/>
    <property type="gene ID" value="TraesLDM6B03G03444680"/>
</dbReference>
<name>A0A3B6PG13_WHEAT</name>
<dbReference type="Pfam" id="PF07714">
    <property type="entry name" value="PK_Tyr_Ser-Thr"/>
    <property type="match status" value="1"/>
</dbReference>
<protein>
    <recommendedName>
        <fullName evidence="2">Protein kinase domain-containing protein</fullName>
    </recommendedName>
</protein>
<dbReference type="Gramene" id="TraesCAD_scaffold_067149_01G000300.1">
    <property type="protein sequence ID" value="TraesCAD_scaffold_067149_01G000300.1"/>
    <property type="gene ID" value="TraesCAD_scaffold_067149_01G000300"/>
</dbReference>
<dbReference type="AlphaFoldDB" id="A0A3B6PG13"/>
<dbReference type="Gramene" id="TraesWEE_scaffold_066445_01G000200.1">
    <property type="protein sequence ID" value="TraesWEE_scaffold_066445_01G000200.1"/>
    <property type="gene ID" value="TraesWEE_scaffold_066445_01G000200"/>
</dbReference>
<dbReference type="SUPFAM" id="SSF56112">
    <property type="entry name" value="Protein kinase-like (PK-like)"/>
    <property type="match status" value="1"/>
</dbReference>
<feature type="compositionally biased region" description="Low complexity" evidence="1">
    <location>
        <begin position="31"/>
        <end position="47"/>
    </location>
</feature>
<evidence type="ECO:0000256" key="1">
    <source>
        <dbReference type="SAM" id="MobiDB-lite"/>
    </source>
</evidence>
<evidence type="ECO:0000313" key="3">
    <source>
        <dbReference type="EnsemblPlants" id="TraesCS6B02G069300.1"/>
    </source>
</evidence>
<reference evidence="3" key="1">
    <citation type="submission" date="2018-08" db="EMBL/GenBank/DDBJ databases">
        <authorList>
            <person name="Rossello M."/>
        </authorList>
    </citation>
    <scope>NUCLEOTIDE SEQUENCE [LARGE SCALE GENOMIC DNA]</scope>
    <source>
        <strain evidence="3">cv. Chinese Spring</strain>
    </source>
</reference>
<dbReference type="GeneID" id="123135699"/>
<dbReference type="Proteomes" id="UP000019116">
    <property type="component" value="Chromosome 6B"/>
</dbReference>
<dbReference type="Gramene" id="TraesLAC6B03G03395970.1">
    <property type="protein sequence ID" value="TraesLAC6B03G03395970.1"/>
    <property type="gene ID" value="TraesLAC6B03G03395970"/>
</dbReference>